<dbReference type="InterPro" id="IPR003661">
    <property type="entry name" value="HisK_dim/P_dom"/>
</dbReference>
<dbReference type="GO" id="GO:0005524">
    <property type="term" value="F:ATP binding"/>
    <property type="evidence" value="ECO:0007669"/>
    <property type="project" value="UniProtKB-KW"/>
</dbReference>
<keyword evidence="12" id="KW-0902">Two-component regulatory system</keyword>
<dbReference type="InterPro" id="IPR004358">
    <property type="entry name" value="Sig_transdc_His_kin-like_C"/>
</dbReference>
<dbReference type="AlphaFoldDB" id="A9KL71"/>
<dbReference type="SMART" id="SM00304">
    <property type="entry name" value="HAMP"/>
    <property type="match status" value="1"/>
</dbReference>
<dbReference type="KEGG" id="cpy:Cphy_3873"/>
<evidence type="ECO:0000256" key="6">
    <source>
        <dbReference type="ARBA" id="ARBA00022679"/>
    </source>
</evidence>
<accession>A9KL71</accession>
<dbReference type="CDD" id="cd00075">
    <property type="entry name" value="HATPase"/>
    <property type="match status" value="1"/>
</dbReference>
<reference evidence="18" key="1">
    <citation type="submission" date="2007-11" db="EMBL/GenBank/DDBJ databases">
        <title>Complete genome sequence of Clostridium phytofermentans ISDg.</title>
        <authorList>
            <person name="Leschine S.B."/>
            <person name="Warnick T.A."/>
            <person name="Blanchard J.L."/>
            <person name="Schnell D.J."/>
            <person name="Petit E.L."/>
            <person name="LaTouf W.G."/>
            <person name="Copeland A."/>
            <person name="Lucas S."/>
            <person name="Lapidus A."/>
            <person name="Barry K."/>
            <person name="Glavina del Rio T."/>
            <person name="Dalin E."/>
            <person name="Tice H."/>
            <person name="Pitluck S."/>
            <person name="Kiss H."/>
            <person name="Brettin T."/>
            <person name="Bruce D."/>
            <person name="Detter J.C."/>
            <person name="Han C."/>
            <person name="Kuske C."/>
            <person name="Schmutz J."/>
            <person name="Larimer F."/>
            <person name="Land M."/>
            <person name="Hauser L."/>
            <person name="Kyrpides N."/>
            <person name="Kim E.A."/>
            <person name="Richardson P."/>
        </authorList>
    </citation>
    <scope>NUCLEOTIDE SEQUENCE [LARGE SCALE GENOMIC DNA]</scope>
    <source>
        <strain evidence="18">ATCC 700394 / DSM 18823 / ISDg</strain>
    </source>
</reference>
<keyword evidence="18" id="KW-1185">Reference proteome</keyword>
<evidence type="ECO:0000256" key="5">
    <source>
        <dbReference type="ARBA" id="ARBA00022553"/>
    </source>
</evidence>
<proteinExistence type="predicted"/>
<dbReference type="PROSITE" id="PS50885">
    <property type="entry name" value="HAMP"/>
    <property type="match status" value="1"/>
</dbReference>
<dbReference type="PANTHER" id="PTHR45528:SF1">
    <property type="entry name" value="SENSOR HISTIDINE KINASE CPXA"/>
    <property type="match status" value="1"/>
</dbReference>
<feature type="transmembrane region" description="Helical" evidence="14">
    <location>
        <begin position="180"/>
        <end position="203"/>
    </location>
</feature>
<evidence type="ECO:0000256" key="3">
    <source>
        <dbReference type="ARBA" id="ARBA00012438"/>
    </source>
</evidence>
<dbReference type="RefSeq" id="WP_012201867.1">
    <property type="nucleotide sequence ID" value="NC_010001.1"/>
</dbReference>
<dbReference type="InterPro" id="IPR036097">
    <property type="entry name" value="HisK_dim/P_sf"/>
</dbReference>
<dbReference type="EC" id="2.7.13.3" evidence="3"/>
<keyword evidence="4" id="KW-1003">Cell membrane</keyword>
<evidence type="ECO:0000256" key="7">
    <source>
        <dbReference type="ARBA" id="ARBA00022692"/>
    </source>
</evidence>
<dbReference type="InterPro" id="IPR050398">
    <property type="entry name" value="HssS/ArlS-like"/>
</dbReference>
<dbReference type="InterPro" id="IPR005467">
    <property type="entry name" value="His_kinase_dom"/>
</dbReference>
<dbReference type="Gene3D" id="3.30.565.10">
    <property type="entry name" value="Histidine kinase-like ATPase, C-terminal domain"/>
    <property type="match status" value="1"/>
</dbReference>
<dbReference type="PRINTS" id="PR00344">
    <property type="entry name" value="BCTRLSENSOR"/>
</dbReference>
<dbReference type="eggNOG" id="COG5002">
    <property type="taxonomic scope" value="Bacteria"/>
</dbReference>
<dbReference type="InterPro" id="IPR003660">
    <property type="entry name" value="HAMP_dom"/>
</dbReference>
<keyword evidence="8" id="KW-0547">Nucleotide-binding</keyword>
<evidence type="ECO:0000256" key="8">
    <source>
        <dbReference type="ARBA" id="ARBA00022741"/>
    </source>
</evidence>
<feature type="domain" description="HAMP" evidence="16">
    <location>
        <begin position="204"/>
        <end position="256"/>
    </location>
</feature>
<dbReference type="GO" id="GO:0000155">
    <property type="term" value="F:phosphorelay sensor kinase activity"/>
    <property type="evidence" value="ECO:0007669"/>
    <property type="project" value="InterPro"/>
</dbReference>
<dbReference type="SMART" id="SM00388">
    <property type="entry name" value="HisKA"/>
    <property type="match status" value="1"/>
</dbReference>
<evidence type="ECO:0000259" key="16">
    <source>
        <dbReference type="PROSITE" id="PS50885"/>
    </source>
</evidence>
<dbReference type="Pfam" id="PF00672">
    <property type="entry name" value="HAMP"/>
    <property type="match status" value="1"/>
</dbReference>
<evidence type="ECO:0000256" key="4">
    <source>
        <dbReference type="ARBA" id="ARBA00022475"/>
    </source>
</evidence>
<gene>
    <name evidence="17" type="ordered locus">Cphy_3873</name>
</gene>
<evidence type="ECO:0000259" key="15">
    <source>
        <dbReference type="PROSITE" id="PS50109"/>
    </source>
</evidence>
<sequence length="513" mass="58075" precursor="true">MDLKNRLKMSFLIIIILPICLAVMTGKLIIEYQLNSIQKTYDVEFNTVQVITNPIQILNRVTRDAFNRIKTQAMKSPWELEDLEYIKSLNAELKGKYSFLVVRKDQEIIFVGNTAKFTTVKNNLPSYNNHSTEVDGGIYVGGKNPILVKQQDFLYQDGSEGTIFVLTEVDNIVPQLKVSAIQAVISFVLIIIITAVILIIWLYRGIIKPLDVLKRATKEMKEGNLNYSITVRSNDEIGQLCEDFEEMRIHLKELIEVKMQYDENSRELLSNISHDLKTPLTAIKGYSEGIIDGVADTPEKLDRYVKTIYTKANDMSSLVDELSLYARIDNNTVPYNFNIIGIDDYFSDCVDELSFELEIKNIKLEYENMVSPECKVIIDTEQLKRVIHNIVGNAIKYMGKAEGTIRVRLSDAGDMVQVSIEDDGCGIAAKDLPNIFERFYRADASRNSKQGGSGLGLAIAKKVIEEHGGNIWAKSEVGVGTSIIFTIMKWTDKEHMEKKLSKIKKGLELKVKD</sequence>
<dbReference type="InterPro" id="IPR003594">
    <property type="entry name" value="HATPase_dom"/>
</dbReference>
<dbReference type="SUPFAM" id="SSF55874">
    <property type="entry name" value="ATPase domain of HSP90 chaperone/DNA topoisomerase II/histidine kinase"/>
    <property type="match status" value="1"/>
</dbReference>
<keyword evidence="10" id="KW-0067">ATP-binding</keyword>
<comment type="subcellular location">
    <subcellularLocation>
        <location evidence="2">Cell membrane</location>
        <topology evidence="2">Multi-pass membrane protein</topology>
    </subcellularLocation>
</comment>
<dbReference type="PANTHER" id="PTHR45528">
    <property type="entry name" value="SENSOR HISTIDINE KINASE CPXA"/>
    <property type="match status" value="1"/>
</dbReference>
<keyword evidence="11 14" id="KW-1133">Transmembrane helix</keyword>
<dbReference type="Gene3D" id="1.10.287.130">
    <property type="match status" value="1"/>
</dbReference>
<evidence type="ECO:0000313" key="18">
    <source>
        <dbReference type="Proteomes" id="UP000000370"/>
    </source>
</evidence>
<dbReference type="HOGENOM" id="CLU_000445_89_6_9"/>
<dbReference type="FunFam" id="3.30.565.10:FF:000006">
    <property type="entry name" value="Sensor histidine kinase WalK"/>
    <property type="match status" value="1"/>
</dbReference>
<dbReference type="GO" id="GO:0005886">
    <property type="term" value="C:plasma membrane"/>
    <property type="evidence" value="ECO:0007669"/>
    <property type="project" value="UniProtKB-SubCell"/>
</dbReference>
<dbReference type="EMBL" id="CP000885">
    <property type="protein sequence ID" value="ABX44220.1"/>
    <property type="molecule type" value="Genomic_DNA"/>
</dbReference>
<evidence type="ECO:0000256" key="10">
    <source>
        <dbReference type="ARBA" id="ARBA00022840"/>
    </source>
</evidence>
<dbReference type="Pfam" id="PF00512">
    <property type="entry name" value="HisKA"/>
    <property type="match status" value="1"/>
</dbReference>
<dbReference type="FunFam" id="1.10.287.130:FF:000001">
    <property type="entry name" value="Two-component sensor histidine kinase"/>
    <property type="match status" value="1"/>
</dbReference>
<evidence type="ECO:0000256" key="13">
    <source>
        <dbReference type="ARBA" id="ARBA00023136"/>
    </source>
</evidence>
<dbReference type="SMART" id="SM00387">
    <property type="entry name" value="HATPase_c"/>
    <property type="match status" value="1"/>
</dbReference>
<evidence type="ECO:0000256" key="12">
    <source>
        <dbReference type="ARBA" id="ARBA00023012"/>
    </source>
</evidence>
<dbReference type="PROSITE" id="PS50109">
    <property type="entry name" value="HIS_KIN"/>
    <property type="match status" value="1"/>
</dbReference>
<keyword evidence="7 14" id="KW-0812">Transmembrane</keyword>
<evidence type="ECO:0000256" key="14">
    <source>
        <dbReference type="SAM" id="Phobius"/>
    </source>
</evidence>
<dbReference type="CDD" id="cd00082">
    <property type="entry name" value="HisKA"/>
    <property type="match status" value="1"/>
</dbReference>
<dbReference type="Gene3D" id="6.10.340.10">
    <property type="match status" value="1"/>
</dbReference>
<evidence type="ECO:0000256" key="1">
    <source>
        <dbReference type="ARBA" id="ARBA00000085"/>
    </source>
</evidence>
<dbReference type="eggNOG" id="COG3850">
    <property type="taxonomic scope" value="Bacteria"/>
</dbReference>
<evidence type="ECO:0000256" key="2">
    <source>
        <dbReference type="ARBA" id="ARBA00004651"/>
    </source>
</evidence>
<keyword evidence="5" id="KW-0597">Phosphoprotein</keyword>
<evidence type="ECO:0000313" key="17">
    <source>
        <dbReference type="EMBL" id="ABX44220.1"/>
    </source>
</evidence>
<keyword evidence="9 17" id="KW-0418">Kinase</keyword>
<evidence type="ECO:0000256" key="11">
    <source>
        <dbReference type="ARBA" id="ARBA00022989"/>
    </source>
</evidence>
<organism evidence="17 18">
    <name type="scientific">Lachnoclostridium phytofermentans (strain ATCC 700394 / DSM 18823 / ISDg)</name>
    <name type="common">Clostridium phytofermentans</name>
    <dbReference type="NCBI Taxonomy" id="357809"/>
    <lineage>
        <taxon>Bacteria</taxon>
        <taxon>Bacillati</taxon>
        <taxon>Bacillota</taxon>
        <taxon>Clostridia</taxon>
        <taxon>Lachnospirales</taxon>
        <taxon>Lachnospiraceae</taxon>
    </lineage>
</organism>
<comment type="catalytic activity">
    <reaction evidence="1">
        <text>ATP + protein L-histidine = ADP + protein N-phospho-L-histidine.</text>
        <dbReference type="EC" id="2.7.13.3"/>
    </reaction>
</comment>
<name>A9KL71_LACP7</name>
<dbReference type="SUPFAM" id="SSF47384">
    <property type="entry name" value="Homodimeric domain of signal transducing histidine kinase"/>
    <property type="match status" value="1"/>
</dbReference>
<dbReference type="SUPFAM" id="SSF158472">
    <property type="entry name" value="HAMP domain-like"/>
    <property type="match status" value="1"/>
</dbReference>
<dbReference type="Pfam" id="PF02518">
    <property type="entry name" value="HATPase_c"/>
    <property type="match status" value="1"/>
</dbReference>
<dbReference type="STRING" id="357809.Cphy_3873"/>
<dbReference type="Proteomes" id="UP000000370">
    <property type="component" value="Chromosome"/>
</dbReference>
<protein>
    <recommendedName>
        <fullName evidence="3">histidine kinase</fullName>
        <ecNumber evidence="3">2.7.13.3</ecNumber>
    </recommendedName>
</protein>
<dbReference type="CDD" id="cd06225">
    <property type="entry name" value="HAMP"/>
    <property type="match status" value="1"/>
</dbReference>
<dbReference type="InterPro" id="IPR036890">
    <property type="entry name" value="HATPase_C_sf"/>
</dbReference>
<evidence type="ECO:0000256" key="9">
    <source>
        <dbReference type="ARBA" id="ARBA00022777"/>
    </source>
</evidence>
<feature type="domain" description="Histidine kinase" evidence="15">
    <location>
        <begin position="271"/>
        <end position="491"/>
    </location>
</feature>
<keyword evidence="6 17" id="KW-0808">Transferase</keyword>
<keyword evidence="13 14" id="KW-0472">Membrane</keyword>